<reference evidence="9 10" key="1">
    <citation type="journal article" date="2013" name="Int. J. Syst. Evol. Microbiol.">
        <title>Tumebacillus flagellatus sp. nov., an alpha-amylase/pullulanase-producing bacterium isolated from cassava wastewater.</title>
        <authorList>
            <person name="Wang Q."/>
            <person name="Xie N."/>
            <person name="Qin Y."/>
            <person name="Shen N."/>
            <person name="Zhu J."/>
            <person name="Mi H."/>
            <person name="Huang R."/>
        </authorList>
    </citation>
    <scope>NUCLEOTIDE SEQUENCE [LARGE SCALE GENOMIC DNA]</scope>
    <source>
        <strain evidence="9 10">GST4</strain>
    </source>
</reference>
<organism evidence="9 10">
    <name type="scientific">Tumebacillus flagellatus</name>
    <dbReference type="NCBI Taxonomy" id="1157490"/>
    <lineage>
        <taxon>Bacteria</taxon>
        <taxon>Bacillati</taxon>
        <taxon>Bacillota</taxon>
        <taxon>Bacilli</taxon>
        <taxon>Bacillales</taxon>
        <taxon>Alicyclobacillaceae</taxon>
        <taxon>Tumebacillus</taxon>
    </lineage>
</organism>
<comment type="caution">
    <text evidence="9">The sequence shown here is derived from an EMBL/GenBank/DDBJ whole genome shotgun (WGS) entry which is preliminary data.</text>
</comment>
<feature type="domain" description="AMP-binding enzyme C-terminal" evidence="8">
    <location>
        <begin position="473"/>
        <end position="551"/>
    </location>
</feature>
<dbReference type="GO" id="GO:0006085">
    <property type="term" value="P:acetyl-CoA biosynthetic process"/>
    <property type="evidence" value="ECO:0007669"/>
    <property type="project" value="TreeGrafter"/>
</dbReference>
<keyword evidence="10" id="KW-1185">Reference proteome</keyword>
<dbReference type="AlphaFoldDB" id="A0A074LY23"/>
<dbReference type="FunFam" id="3.30.300.30:FF:000005">
    <property type="entry name" value="Acyl-coenzyme A synthetase ACSM5, mitochondrial"/>
    <property type="match status" value="1"/>
</dbReference>
<dbReference type="InterPro" id="IPR020845">
    <property type="entry name" value="AMP-binding_CS"/>
</dbReference>
<dbReference type="Pfam" id="PF00501">
    <property type="entry name" value="AMP-binding"/>
    <property type="match status" value="1"/>
</dbReference>
<dbReference type="PANTHER" id="PTHR24095">
    <property type="entry name" value="ACETYL-COENZYME A SYNTHETASE"/>
    <property type="match status" value="1"/>
</dbReference>
<dbReference type="GO" id="GO:0003987">
    <property type="term" value="F:acetate-CoA ligase activity"/>
    <property type="evidence" value="ECO:0007669"/>
    <property type="project" value="UniProtKB-EC"/>
</dbReference>
<accession>A0A074LY23</accession>
<dbReference type="Gene3D" id="3.40.50.12780">
    <property type="entry name" value="N-terminal domain of ligase-like"/>
    <property type="match status" value="1"/>
</dbReference>
<dbReference type="Gene3D" id="3.30.300.30">
    <property type="match status" value="1"/>
</dbReference>
<evidence type="ECO:0000313" key="9">
    <source>
        <dbReference type="EMBL" id="KEO85028.1"/>
    </source>
</evidence>
<dbReference type="STRING" id="1157490.EL26_00225"/>
<dbReference type="SUPFAM" id="SSF56801">
    <property type="entry name" value="Acetyl-CoA synthetase-like"/>
    <property type="match status" value="1"/>
</dbReference>
<keyword evidence="3 9" id="KW-0436">Ligase</keyword>
<dbReference type="Pfam" id="PF13193">
    <property type="entry name" value="AMP-binding_C"/>
    <property type="match status" value="1"/>
</dbReference>
<evidence type="ECO:0000256" key="1">
    <source>
        <dbReference type="ARBA" id="ARBA00006432"/>
    </source>
</evidence>
<keyword evidence="6" id="KW-0007">Acetylation</keyword>
<dbReference type="GO" id="GO:0005524">
    <property type="term" value="F:ATP binding"/>
    <property type="evidence" value="ECO:0007669"/>
    <property type="project" value="UniProtKB-KW"/>
</dbReference>
<dbReference type="PANTHER" id="PTHR24095:SF14">
    <property type="entry name" value="ACETYL-COENZYME A SYNTHETASE 1"/>
    <property type="match status" value="1"/>
</dbReference>
<evidence type="ECO:0000259" key="8">
    <source>
        <dbReference type="Pfam" id="PF13193"/>
    </source>
</evidence>
<feature type="domain" description="AMP-dependent synthetase/ligase" evidence="7">
    <location>
        <begin position="58"/>
        <end position="421"/>
    </location>
</feature>
<dbReference type="OrthoDB" id="9765680at2"/>
<dbReference type="PROSITE" id="PS00455">
    <property type="entry name" value="AMP_BINDING"/>
    <property type="match status" value="1"/>
</dbReference>
<keyword evidence="4" id="KW-0547">Nucleotide-binding</keyword>
<sequence>MSEKTHELIGVLAEQYNMKDYDEAYAAFDWAEVEKELSWSSTGKINVAYEAIDRHVDAGRGDHIALYYSDASRDENYTFAELKALSNKFGNVLRKYGIQKGDRVFIFMPRSPELYAALLGAVKIGAIVGPLFEAFMEGAVRDRLQDSGAIAIVTTPKLKERVPVADLPELQHVFLVGSEGELAPKEISFEAEMNDASDALDIEWVDREDGLVLHYTSGSTGKPKGVLHVHNAMIQHYQTGKWVLDLRPDDVFWCTADPGWVTGTAYGIWGPWLHGVTSVIRGGRFTPEDWYETLQRFKVTVWYSAPTAFRMLMGAGDDLVQKYDISSVRHILSVGEPLNAEVVRWGMKVYGQRIHDNWWMTETGGQMISNYPCLTMKPGSMGKPFPGIYAAIVDHEGNELPPNTMGNLAIRAPWPSMMRKIWNNPAKYEEYFGLKPWYISGDSAYKDEDGYFWFQGRIDDVINTSGERVGPFEVESKLVEHPAVAEAGVIGKPDALRGEVIKAFIALREGYEPTDELIAEIREFVKTGLAAHAAPREIEFRDKLPKTRSGKIMRRVLKAWELGLPTGDLSTMED</sequence>
<evidence type="ECO:0000256" key="2">
    <source>
        <dbReference type="ARBA" id="ARBA00013275"/>
    </source>
</evidence>
<dbReference type="Proteomes" id="UP000027931">
    <property type="component" value="Unassembled WGS sequence"/>
</dbReference>
<dbReference type="InterPro" id="IPR025110">
    <property type="entry name" value="AMP-bd_C"/>
</dbReference>
<evidence type="ECO:0000313" key="10">
    <source>
        <dbReference type="Proteomes" id="UP000027931"/>
    </source>
</evidence>
<protein>
    <recommendedName>
        <fullName evidence="2">acetate--CoA ligase</fullName>
        <ecNumber evidence="2">6.2.1.1</ecNumber>
    </recommendedName>
</protein>
<dbReference type="InterPro" id="IPR042099">
    <property type="entry name" value="ANL_N_sf"/>
</dbReference>
<evidence type="ECO:0000256" key="3">
    <source>
        <dbReference type="ARBA" id="ARBA00022598"/>
    </source>
</evidence>
<evidence type="ECO:0000256" key="5">
    <source>
        <dbReference type="ARBA" id="ARBA00022840"/>
    </source>
</evidence>
<dbReference type="EMBL" id="JMIR01000001">
    <property type="protein sequence ID" value="KEO85028.1"/>
    <property type="molecule type" value="Genomic_DNA"/>
</dbReference>
<dbReference type="GO" id="GO:0005829">
    <property type="term" value="C:cytosol"/>
    <property type="evidence" value="ECO:0007669"/>
    <property type="project" value="TreeGrafter"/>
</dbReference>
<dbReference type="InterPro" id="IPR045851">
    <property type="entry name" value="AMP-bd_C_sf"/>
</dbReference>
<dbReference type="RefSeq" id="WP_052035799.1">
    <property type="nucleotide sequence ID" value="NZ_JMIR01000001.1"/>
</dbReference>
<dbReference type="eggNOG" id="COG0365">
    <property type="taxonomic scope" value="Bacteria"/>
</dbReference>
<dbReference type="NCBIfam" id="NF003313">
    <property type="entry name" value="PRK04319.1"/>
    <property type="match status" value="1"/>
</dbReference>
<name>A0A074LY23_9BACL</name>
<gene>
    <name evidence="9" type="ORF">EL26_00225</name>
</gene>
<proteinExistence type="inferred from homology"/>
<evidence type="ECO:0000256" key="6">
    <source>
        <dbReference type="ARBA" id="ARBA00022990"/>
    </source>
</evidence>
<comment type="similarity">
    <text evidence="1">Belongs to the ATP-dependent AMP-binding enzyme family.</text>
</comment>
<evidence type="ECO:0000256" key="4">
    <source>
        <dbReference type="ARBA" id="ARBA00022741"/>
    </source>
</evidence>
<dbReference type="EC" id="6.2.1.1" evidence="2"/>
<dbReference type="InterPro" id="IPR000873">
    <property type="entry name" value="AMP-dep_synth/lig_dom"/>
</dbReference>
<keyword evidence="5" id="KW-0067">ATP-binding</keyword>
<evidence type="ECO:0000259" key="7">
    <source>
        <dbReference type="Pfam" id="PF00501"/>
    </source>
</evidence>